<dbReference type="KEGG" id="qsa:O6P43_021226"/>
<evidence type="ECO:0000313" key="2">
    <source>
        <dbReference type="Proteomes" id="UP001163823"/>
    </source>
</evidence>
<gene>
    <name evidence="1" type="ORF">O6P43_021226</name>
</gene>
<accession>A0AAD7PMC2</accession>
<sequence>MGFALPFSCCPHHFSPERLPKEGYDNENVSLIGSVIEFVKPVCLWTEKKNKKKKRKMYQMEKHPTLEDWFLSASNEDMDSNYGGEHYVFKKLCSSDHPSALGQNAYISDSTEHIFSLEKLLKDEEVDIKDMEFYLLDRSRRDKTKKRVSLRLPEVADIFIIYSPEVAFEQ</sequence>
<dbReference type="Proteomes" id="UP001163823">
    <property type="component" value="Chromosome 8"/>
</dbReference>
<dbReference type="AlphaFoldDB" id="A0AAD7PMC2"/>
<organism evidence="1 2">
    <name type="scientific">Quillaja saponaria</name>
    <name type="common">Soap bark tree</name>
    <dbReference type="NCBI Taxonomy" id="32244"/>
    <lineage>
        <taxon>Eukaryota</taxon>
        <taxon>Viridiplantae</taxon>
        <taxon>Streptophyta</taxon>
        <taxon>Embryophyta</taxon>
        <taxon>Tracheophyta</taxon>
        <taxon>Spermatophyta</taxon>
        <taxon>Magnoliopsida</taxon>
        <taxon>eudicotyledons</taxon>
        <taxon>Gunneridae</taxon>
        <taxon>Pentapetalae</taxon>
        <taxon>rosids</taxon>
        <taxon>fabids</taxon>
        <taxon>Fabales</taxon>
        <taxon>Quillajaceae</taxon>
        <taxon>Quillaja</taxon>
    </lineage>
</organism>
<keyword evidence="2" id="KW-1185">Reference proteome</keyword>
<dbReference type="EMBL" id="JARAOO010000008">
    <property type="protein sequence ID" value="KAJ7960838.1"/>
    <property type="molecule type" value="Genomic_DNA"/>
</dbReference>
<protein>
    <submittedName>
        <fullName evidence="1">Phospholipase C</fullName>
    </submittedName>
</protein>
<comment type="caution">
    <text evidence="1">The sequence shown here is derived from an EMBL/GenBank/DDBJ whole genome shotgun (WGS) entry which is preliminary data.</text>
</comment>
<evidence type="ECO:0000313" key="1">
    <source>
        <dbReference type="EMBL" id="KAJ7960838.1"/>
    </source>
</evidence>
<name>A0AAD7PMC2_QUISA</name>
<proteinExistence type="predicted"/>
<reference evidence="1" key="1">
    <citation type="journal article" date="2023" name="Science">
        <title>Elucidation of the pathway for biosynthesis of saponin adjuvants from the soapbark tree.</title>
        <authorList>
            <person name="Reed J."/>
            <person name="Orme A."/>
            <person name="El-Demerdash A."/>
            <person name="Owen C."/>
            <person name="Martin L.B.B."/>
            <person name="Misra R.C."/>
            <person name="Kikuchi S."/>
            <person name="Rejzek M."/>
            <person name="Martin A.C."/>
            <person name="Harkess A."/>
            <person name="Leebens-Mack J."/>
            <person name="Louveau T."/>
            <person name="Stephenson M.J."/>
            <person name="Osbourn A."/>
        </authorList>
    </citation>
    <scope>NUCLEOTIDE SEQUENCE</scope>
    <source>
        <strain evidence="1">S10</strain>
    </source>
</reference>